<evidence type="ECO:0000313" key="1">
    <source>
        <dbReference type="EMBL" id="GAA4300651.1"/>
    </source>
</evidence>
<keyword evidence="2" id="KW-1185">Reference proteome</keyword>
<evidence type="ECO:0008006" key="3">
    <source>
        <dbReference type="Google" id="ProtNLM"/>
    </source>
</evidence>
<gene>
    <name evidence="1" type="ORF">GCM10023143_01800</name>
</gene>
<sequence length="149" mass="18062">MKKTASKKRKTTGRKSRAEWQIEEYDKQDKFNFAPPQPFLCLCKLMDITPYEVVLDFMDNLSCGSWKREGRDEIKTILIEYFIKHGYGQQHYTEEEIREIFREMDAVGLLFPENDHTGLIDLYSEWRDKNDIYWFNKWYSKPRRKTVTK</sequence>
<comment type="caution">
    <text evidence="1">The sequence shown here is derived from an EMBL/GenBank/DDBJ whole genome shotgun (WGS) entry which is preliminary data.</text>
</comment>
<proteinExistence type="predicted"/>
<dbReference type="Proteomes" id="UP001501207">
    <property type="component" value="Unassembled WGS sequence"/>
</dbReference>
<evidence type="ECO:0000313" key="2">
    <source>
        <dbReference type="Proteomes" id="UP001501207"/>
    </source>
</evidence>
<protein>
    <recommendedName>
        <fullName evidence="3">DUF1376 domain-containing protein</fullName>
    </recommendedName>
</protein>
<dbReference type="RefSeq" id="WP_344973841.1">
    <property type="nucleotide sequence ID" value="NZ_BAABFN010000001.1"/>
</dbReference>
<accession>A0ABP8FCY5</accession>
<dbReference type="EMBL" id="BAABFN010000001">
    <property type="protein sequence ID" value="GAA4300651.1"/>
    <property type="molecule type" value="Genomic_DNA"/>
</dbReference>
<reference evidence="2" key="1">
    <citation type="journal article" date="2019" name="Int. J. Syst. Evol. Microbiol.">
        <title>The Global Catalogue of Microorganisms (GCM) 10K type strain sequencing project: providing services to taxonomists for standard genome sequencing and annotation.</title>
        <authorList>
            <consortium name="The Broad Institute Genomics Platform"/>
            <consortium name="The Broad Institute Genome Sequencing Center for Infectious Disease"/>
            <person name="Wu L."/>
            <person name="Ma J."/>
        </authorList>
    </citation>
    <scope>NUCLEOTIDE SEQUENCE [LARGE SCALE GENOMIC DNA]</scope>
    <source>
        <strain evidence="2">JCM 17664</strain>
    </source>
</reference>
<organism evidence="1 2">
    <name type="scientific">Compostibacter hankyongensis</name>
    <dbReference type="NCBI Taxonomy" id="1007089"/>
    <lineage>
        <taxon>Bacteria</taxon>
        <taxon>Pseudomonadati</taxon>
        <taxon>Bacteroidota</taxon>
        <taxon>Chitinophagia</taxon>
        <taxon>Chitinophagales</taxon>
        <taxon>Chitinophagaceae</taxon>
        <taxon>Compostibacter</taxon>
    </lineage>
</organism>
<name>A0ABP8FCY5_9BACT</name>